<name>A0AAV4P7Z7_CAEEX</name>
<dbReference type="EMBL" id="BPLR01004240">
    <property type="protein sequence ID" value="GIX93367.1"/>
    <property type="molecule type" value="Genomic_DNA"/>
</dbReference>
<keyword evidence="2" id="KW-1185">Reference proteome</keyword>
<dbReference type="Proteomes" id="UP001054945">
    <property type="component" value="Unassembled WGS sequence"/>
</dbReference>
<dbReference type="Gene3D" id="2.170.130.30">
    <property type="match status" value="1"/>
</dbReference>
<comment type="caution">
    <text evidence="1">The sequence shown here is derived from an EMBL/GenBank/DDBJ whole genome shotgun (WGS) entry which is preliminary data.</text>
</comment>
<sequence length="142" mass="16452">MQTTKFAIYKLALRNPFWKKYVDCKTDKICPISGNPYVEEVPAEQYIVKGSKTSSYCTLICIFEVSMRDGKPYVYSISRVEDDPETGKFWFLYEVKNNATTDLIITSPGEYVPQDGQHLVYWYRKGPWTMEIENGTLIPLLP</sequence>
<evidence type="ECO:0000313" key="2">
    <source>
        <dbReference type="Proteomes" id="UP001054945"/>
    </source>
</evidence>
<dbReference type="AlphaFoldDB" id="A0AAV4P7Z7"/>
<accession>A0AAV4P7Z7</accession>
<organism evidence="1 2">
    <name type="scientific">Caerostris extrusa</name>
    <name type="common">Bark spider</name>
    <name type="synonym">Caerostris bankana</name>
    <dbReference type="NCBI Taxonomy" id="172846"/>
    <lineage>
        <taxon>Eukaryota</taxon>
        <taxon>Metazoa</taxon>
        <taxon>Ecdysozoa</taxon>
        <taxon>Arthropoda</taxon>
        <taxon>Chelicerata</taxon>
        <taxon>Arachnida</taxon>
        <taxon>Araneae</taxon>
        <taxon>Araneomorphae</taxon>
        <taxon>Entelegynae</taxon>
        <taxon>Araneoidea</taxon>
        <taxon>Araneidae</taxon>
        <taxon>Caerostris</taxon>
    </lineage>
</organism>
<evidence type="ECO:0000313" key="1">
    <source>
        <dbReference type="EMBL" id="GIX93367.1"/>
    </source>
</evidence>
<reference evidence="1 2" key="1">
    <citation type="submission" date="2021-06" db="EMBL/GenBank/DDBJ databases">
        <title>Caerostris extrusa draft genome.</title>
        <authorList>
            <person name="Kono N."/>
            <person name="Arakawa K."/>
        </authorList>
    </citation>
    <scope>NUCLEOTIDE SEQUENCE [LARGE SCALE GENOMIC DNA]</scope>
</reference>
<proteinExistence type="predicted"/>
<protein>
    <submittedName>
        <fullName evidence="1">Uncharacterized protein</fullName>
    </submittedName>
</protein>
<gene>
    <name evidence="1" type="primary">AVEN_267769_1</name>
    <name evidence="1" type="ORF">CEXT_370661</name>
</gene>